<evidence type="ECO:0000313" key="1">
    <source>
        <dbReference type="EMBL" id="KVH93876.1"/>
    </source>
</evidence>
<dbReference type="Proteomes" id="UP000243975">
    <property type="component" value="Unassembled WGS sequence"/>
</dbReference>
<gene>
    <name evidence="1" type="ORF">Ccrd_004068</name>
</gene>
<organism evidence="1 2">
    <name type="scientific">Cynara cardunculus var. scolymus</name>
    <name type="common">Globe artichoke</name>
    <name type="synonym">Cynara scolymus</name>
    <dbReference type="NCBI Taxonomy" id="59895"/>
    <lineage>
        <taxon>Eukaryota</taxon>
        <taxon>Viridiplantae</taxon>
        <taxon>Streptophyta</taxon>
        <taxon>Embryophyta</taxon>
        <taxon>Tracheophyta</taxon>
        <taxon>Spermatophyta</taxon>
        <taxon>Magnoliopsida</taxon>
        <taxon>eudicotyledons</taxon>
        <taxon>Gunneridae</taxon>
        <taxon>Pentapetalae</taxon>
        <taxon>asterids</taxon>
        <taxon>campanulids</taxon>
        <taxon>Asterales</taxon>
        <taxon>Asteraceae</taxon>
        <taxon>Carduoideae</taxon>
        <taxon>Cardueae</taxon>
        <taxon>Carduinae</taxon>
        <taxon>Cynara</taxon>
    </lineage>
</organism>
<dbReference type="Gramene" id="KVH93876">
    <property type="protein sequence ID" value="KVH93876"/>
    <property type="gene ID" value="Ccrd_004068"/>
</dbReference>
<keyword evidence="2" id="KW-1185">Reference proteome</keyword>
<protein>
    <submittedName>
        <fullName evidence="1">Uncharacterized protein</fullName>
    </submittedName>
</protein>
<sequence>MTIALDDCIIFSPYLISGNTPGSQAIGSKINIYLEAGYGVPLRNRLNTGIIEEVLSKRKLFEI</sequence>
<proteinExistence type="predicted"/>
<evidence type="ECO:0000313" key="2">
    <source>
        <dbReference type="Proteomes" id="UP000243975"/>
    </source>
</evidence>
<comment type="caution">
    <text evidence="1">The sequence shown here is derived from an EMBL/GenBank/DDBJ whole genome shotgun (WGS) entry which is preliminary data.</text>
</comment>
<dbReference type="EMBL" id="LEKV01004588">
    <property type="protein sequence ID" value="KVH93876.1"/>
    <property type="molecule type" value="Genomic_DNA"/>
</dbReference>
<reference evidence="1 2" key="1">
    <citation type="journal article" date="2016" name="Sci. Rep.">
        <title>The genome sequence of the outbreeding globe artichoke constructed de novo incorporating a phase-aware low-pass sequencing strategy of F1 progeny.</title>
        <authorList>
            <person name="Scaglione D."/>
            <person name="Reyes-Chin-Wo S."/>
            <person name="Acquadro A."/>
            <person name="Froenicke L."/>
            <person name="Portis E."/>
            <person name="Beitel C."/>
            <person name="Tirone M."/>
            <person name="Mauro R."/>
            <person name="Lo Monaco A."/>
            <person name="Mauromicale G."/>
            <person name="Faccioli P."/>
            <person name="Cattivelli L."/>
            <person name="Rieseberg L."/>
            <person name="Michelmore R."/>
            <person name="Lanteri S."/>
        </authorList>
    </citation>
    <scope>NUCLEOTIDE SEQUENCE [LARGE SCALE GENOMIC DNA]</scope>
    <source>
        <strain evidence="1">2C</strain>
    </source>
</reference>
<name>A0A103XN84_CYNCS</name>
<accession>A0A103XN84</accession>
<dbReference type="AlphaFoldDB" id="A0A103XN84"/>